<name>A0A1H3DUP5_9RHOB</name>
<gene>
    <name evidence="1" type="ORF">SAMN04488041_11226</name>
</gene>
<dbReference type="AlphaFoldDB" id="A0A1H3DUP5"/>
<protein>
    <submittedName>
        <fullName evidence="1">Uncharacterized protein</fullName>
    </submittedName>
</protein>
<evidence type="ECO:0000313" key="1">
    <source>
        <dbReference type="EMBL" id="SDX69394.1"/>
    </source>
</evidence>
<evidence type="ECO:0000313" key="2">
    <source>
        <dbReference type="Proteomes" id="UP000183076"/>
    </source>
</evidence>
<dbReference type="Proteomes" id="UP000183076">
    <property type="component" value="Unassembled WGS sequence"/>
</dbReference>
<organism evidence="1 2">
    <name type="scientific">Sulfitobacter pontiacus</name>
    <dbReference type="NCBI Taxonomy" id="60137"/>
    <lineage>
        <taxon>Bacteria</taxon>
        <taxon>Pseudomonadati</taxon>
        <taxon>Pseudomonadota</taxon>
        <taxon>Alphaproteobacteria</taxon>
        <taxon>Rhodobacterales</taxon>
        <taxon>Roseobacteraceae</taxon>
        <taxon>Sulfitobacter</taxon>
    </lineage>
</organism>
<dbReference type="EMBL" id="FNNB01000012">
    <property type="protein sequence ID" value="SDX69394.1"/>
    <property type="molecule type" value="Genomic_DNA"/>
</dbReference>
<sequence>MRKLHCGVAMVRQWPLWAVSGDGPVHLLRRNARCVTASPHQAQGSSYDFLSIEALFTNPIMKKTMRFILISFALALDTSAQAEPVDLTGLTCVRMTNFGPNTWEFYGDIAVRRYAQGQGRPQRFVRVGEGAYERYSRIDGEWDAIYYFFDVGEGVQVRIFSRPGLDVRKENPRASWDEGIFTFAAQCVPLGERQ</sequence>
<proteinExistence type="predicted"/>
<accession>A0A1H3DUP5</accession>
<reference evidence="2" key="1">
    <citation type="submission" date="2016-10" db="EMBL/GenBank/DDBJ databases">
        <authorList>
            <person name="Varghese N."/>
            <person name="Submissions S."/>
        </authorList>
    </citation>
    <scope>NUCLEOTIDE SEQUENCE [LARGE SCALE GENOMIC DNA]</scope>
    <source>
        <strain evidence="2">DSM 10014</strain>
    </source>
</reference>